<evidence type="ECO:0000313" key="2">
    <source>
        <dbReference type="Proteomes" id="UP000318081"/>
    </source>
</evidence>
<dbReference type="EMBL" id="CP036432">
    <property type="protein sequence ID" value="QDV85312.1"/>
    <property type="molecule type" value="Genomic_DNA"/>
</dbReference>
<keyword evidence="2" id="KW-1185">Reference proteome</keyword>
<organism evidence="1 2">
    <name type="scientific">Stieleria magnilauensis</name>
    <dbReference type="NCBI Taxonomy" id="2527963"/>
    <lineage>
        <taxon>Bacteria</taxon>
        <taxon>Pseudomonadati</taxon>
        <taxon>Planctomycetota</taxon>
        <taxon>Planctomycetia</taxon>
        <taxon>Pirellulales</taxon>
        <taxon>Pirellulaceae</taxon>
        <taxon>Stieleria</taxon>
    </lineage>
</organism>
<reference evidence="1 2" key="1">
    <citation type="submission" date="2019-02" db="EMBL/GenBank/DDBJ databases">
        <title>Deep-cultivation of Planctomycetes and their phenomic and genomic characterization uncovers novel biology.</title>
        <authorList>
            <person name="Wiegand S."/>
            <person name="Jogler M."/>
            <person name="Boedeker C."/>
            <person name="Pinto D."/>
            <person name="Vollmers J."/>
            <person name="Rivas-Marin E."/>
            <person name="Kohn T."/>
            <person name="Peeters S.H."/>
            <person name="Heuer A."/>
            <person name="Rast P."/>
            <person name="Oberbeckmann S."/>
            <person name="Bunk B."/>
            <person name="Jeske O."/>
            <person name="Meyerdierks A."/>
            <person name="Storesund J.E."/>
            <person name="Kallscheuer N."/>
            <person name="Luecker S."/>
            <person name="Lage O.M."/>
            <person name="Pohl T."/>
            <person name="Merkel B.J."/>
            <person name="Hornburger P."/>
            <person name="Mueller R.-W."/>
            <person name="Bruemmer F."/>
            <person name="Labrenz M."/>
            <person name="Spormann A.M."/>
            <person name="Op den Camp H."/>
            <person name="Overmann J."/>
            <person name="Amann R."/>
            <person name="Jetten M.S.M."/>
            <person name="Mascher T."/>
            <person name="Medema M.H."/>
            <person name="Devos D.P."/>
            <person name="Kaster A.-K."/>
            <person name="Ovreas L."/>
            <person name="Rohde M."/>
            <person name="Galperin M.Y."/>
            <person name="Jogler C."/>
        </authorList>
    </citation>
    <scope>NUCLEOTIDE SEQUENCE [LARGE SCALE GENOMIC DNA]</scope>
    <source>
        <strain evidence="1 2">TBK1r</strain>
    </source>
</reference>
<evidence type="ECO:0000313" key="1">
    <source>
        <dbReference type="EMBL" id="QDV85312.1"/>
    </source>
</evidence>
<gene>
    <name evidence="1" type="ORF">TBK1r_42910</name>
</gene>
<proteinExistence type="predicted"/>
<sequence>MPHVTKGSISYTEGLAVAMAVVCTNGHAICILDHYERIRERSDAEQPVLMLMHSNKRKHLVMIGNNEKEKDE</sequence>
<protein>
    <submittedName>
        <fullName evidence="1">Uncharacterized protein</fullName>
    </submittedName>
</protein>
<accession>A0ABX5XTI3</accession>
<name>A0ABX5XTI3_9BACT</name>
<dbReference type="Proteomes" id="UP000318081">
    <property type="component" value="Chromosome"/>
</dbReference>